<dbReference type="GO" id="GO:0003700">
    <property type="term" value="F:DNA-binding transcription factor activity"/>
    <property type="evidence" value="ECO:0007669"/>
    <property type="project" value="TreeGrafter"/>
</dbReference>
<evidence type="ECO:0000256" key="2">
    <source>
        <dbReference type="ARBA" id="ARBA00023125"/>
    </source>
</evidence>
<dbReference type="InterPro" id="IPR004089">
    <property type="entry name" value="MCPsignal_dom"/>
</dbReference>
<dbReference type="GeneID" id="303367827"/>
<dbReference type="Gene3D" id="1.10.287.950">
    <property type="entry name" value="Methyl-accepting chemotaxis protein"/>
    <property type="match status" value="1"/>
</dbReference>
<dbReference type="Pfam" id="PF00015">
    <property type="entry name" value="MCPsignal"/>
    <property type="match status" value="1"/>
</dbReference>
<dbReference type="PANTHER" id="PTHR30146">
    <property type="entry name" value="LACI-RELATED TRANSCRIPTIONAL REPRESSOR"/>
    <property type="match status" value="1"/>
</dbReference>
<dbReference type="Gene3D" id="3.40.50.2300">
    <property type="match status" value="2"/>
</dbReference>
<organism evidence="6 7">
    <name type="scientific">Treponema berlinense</name>
    <dbReference type="NCBI Taxonomy" id="225004"/>
    <lineage>
        <taxon>Bacteria</taxon>
        <taxon>Pseudomonadati</taxon>
        <taxon>Spirochaetota</taxon>
        <taxon>Spirochaetia</taxon>
        <taxon>Spirochaetales</taxon>
        <taxon>Treponemataceae</taxon>
        <taxon>Treponema</taxon>
    </lineage>
</organism>
<keyword evidence="3" id="KW-0804">Transcription</keyword>
<dbReference type="CDD" id="cd06267">
    <property type="entry name" value="PBP1_LacI_sugar_binding-like"/>
    <property type="match status" value="1"/>
</dbReference>
<dbReference type="SUPFAM" id="SSF53822">
    <property type="entry name" value="Periplasmic binding protein-like I"/>
    <property type="match status" value="1"/>
</dbReference>
<dbReference type="SMART" id="SM00283">
    <property type="entry name" value="MA"/>
    <property type="match status" value="1"/>
</dbReference>
<dbReference type="PROSITE" id="PS50111">
    <property type="entry name" value="CHEMOTAXIS_TRANSDUC_2"/>
    <property type="match status" value="1"/>
</dbReference>
<sequence>MNKKSIAFLTRSLIDATGRNMLKGIITGCKKDKIPLVTFRGPILNKGEGSIIYHLLTDDSFSGIISWASSDVDKKTTDFYKRFQKTPLVCMTFQVEGKPSIVTDCKTGLIELIDHLVDVHHFTKIAFIRGPETHIYAKERYEGYLEGLKKHGLQANPALISECGGWAIADGEKALSNWLNKGLKPGKDFDAVVAVGDNVAIGAQEELIRQGYSVPHDVAVCGFNGTDDAAWSNPPITSVEMPFYKQGLQGYETLSAMLQNKEYSKLFRYKTRLILGESCGCTSTSVNHAAFEISADLSNSQEKKLLKKAQKANFLFGENLISETFSSSEWKNELSQKILQTVQNDFYTKEEITIFFTNFVPKFVDSFSNDILSKEPGALLKTVTIGLNNFEKISKNFNVWQDIISTIRASALLTMNCQCKIYKKCENLFQQVRVLISEFDCRTQKQANLLASRKESVLRQISTDILSCSNLDKLFEIITKALPKIDISSCYIALYNDCHYTEENQEIPQTSQLVLAIKKGERISLPEGGLTFKTTEIIPNSINNSDEYAIYEVESLNIQNTYLGYIVFESETASGITYATLREQISCAISSSNLLEERTKSQDLLQTTLHVMSDKADVVSNQSESITSNITNISTSMDSVVGNIKDISGNIRNVADTVTSANQMITDADKSIKTLVHITEEITHAIDLINDIAEKTNVLALNAAIEAAHAGDAGRGFSVVAKEVKALAAQTVSSTSKIQELVKKNNLSTKQAEEVINSTNKAIKTIASLSENIKDSINEQVQSSTEISNRLQDASTGVEQISSAIAEIAKLGLKLKK</sequence>
<dbReference type="GO" id="GO:0007165">
    <property type="term" value="P:signal transduction"/>
    <property type="evidence" value="ECO:0007669"/>
    <property type="project" value="UniProtKB-KW"/>
</dbReference>
<dbReference type="STRING" id="225004.SAMN02745152_01595"/>
<evidence type="ECO:0000313" key="6">
    <source>
        <dbReference type="EMBL" id="SJZ91061.1"/>
    </source>
</evidence>
<feature type="domain" description="Methyl-accepting transducer" evidence="5">
    <location>
        <begin position="594"/>
        <end position="816"/>
    </location>
</feature>
<dbReference type="InterPro" id="IPR028082">
    <property type="entry name" value="Peripla_BP_I"/>
</dbReference>
<dbReference type="Pfam" id="PF13377">
    <property type="entry name" value="Peripla_BP_3"/>
    <property type="match status" value="1"/>
</dbReference>
<evidence type="ECO:0000256" key="4">
    <source>
        <dbReference type="PROSITE-ProRule" id="PRU00284"/>
    </source>
</evidence>
<dbReference type="SUPFAM" id="SSF58104">
    <property type="entry name" value="Methyl-accepting chemotaxis protein (MCP) signaling domain"/>
    <property type="match status" value="1"/>
</dbReference>
<keyword evidence="7" id="KW-1185">Reference proteome</keyword>
<protein>
    <submittedName>
        <fullName evidence="6">DNA-binding transcriptional regulator, LacI/PurR family</fullName>
    </submittedName>
</protein>
<dbReference type="CDD" id="cd11386">
    <property type="entry name" value="MCP_signal"/>
    <property type="match status" value="1"/>
</dbReference>
<evidence type="ECO:0000313" key="7">
    <source>
        <dbReference type="Proteomes" id="UP000190395"/>
    </source>
</evidence>
<evidence type="ECO:0000259" key="5">
    <source>
        <dbReference type="PROSITE" id="PS50111"/>
    </source>
</evidence>
<evidence type="ECO:0000256" key="1">
    <source>
        <dbReference type="ARBA" id="ARBA00023015"/>
    </source>
</evidence>
<dbReference type="EMBL" id="FUXC01000009">
    <property type="protein sequence ID" value="SJZ91061.1"/>
    <property type="molecule type" value="Genomic_DNA"/>
</dbReference>
<keyword evidence="2 6" id="KW-0238">DNA-binding</keyword>
<dbReference type="GO" id="GO:0000976">
    <property type="term" value="F:transcription cis-regulatory region binding"/>
    <property type="evidence" value="ECO:0007669"/>
    <property type="project" value="TreeGrafter"/>
</dbReference>
<dbReference type="RefSeq" id="WP_078931330.1">
    <property type="nucleotide sequence ID" value="NZ_FUXC01000009.1"/>
</dbReference>
<dbReference type="Proteomes" id="UP000190395">
    <property type="component" value="Unassembled WGS sequence"/>
</dbReference>
<dbReference type="OrthoDB" id="305766at2"/>
<accession>A0A1T4PI17</accession>
<dbReference type="InterPro" id="IPR046335">
    <property type="entry name" value="LacI/GalR-like_sensor"/>
</dbReference>
<gene>
    <name evidence="6" type="ORF">SAMN02745152_01595</name>
</gene>
<keyword evidence="4" id="KW-0807">Transducer</keyword>
<proteinExistence type="predicted"/>
<name>A0A1T4PI17_9SPIR</name>
<dbReference type="AlphaFoldDB" id="A0A1T4PI17"/>
<evidence type="ECO:0000256" key="3">
    <source>
        <dbReference type="ARBA" id="ARBA00023163"/>
    </source>
</evidence>
<keyword evidence="1" id="KW-0805">Transcription regulation</keyword>
<reference evidence="6 7" key="1">
    <citation type="submission" date="2017-02" db="EMBL/GenBank/DDBJ databases">
        <authorList>
            <person name="Peterson S.W."/>
        </authorList>
    </citation>
    <scope>NUCLEOTIDE SEQUENCE [LARGE SCALE GENOMIC DNA]</scope>
    <source>
        <strain evidence="6 7">ATCC BAA-909</strain>
    </source>
</reference>
<dbReference type="PANTHER" id="PTHR30146:SF24">
    <property type="entry name" value="XYLOSE OPERON REGULATORY PROTEIN"/>
    <property type="match status" value="1"/>
</dbReference>
<dbReference type="GO" id="GO:0016020">
    <property type="term" value="C:membrane"/>
    <property type="evidence" value="ECO:0007669"/>
    <property type="project" value="InterPro"/>
</dbReference>